<dbReference type="EMBL" id="CP158375">
    <property type="protein sequence ID" value="XDO96184.1"/>
    <property type="molecule type" value="Genomic_DNA"/>
</dbReference>
<reference evidence="1" key="1">
    <citation type="submission" date="2024-06" db="EMBL/GenBank/DDBJ databases">
        <title>Caulobacter inopinatus, sp. nov.</title>
        <authorList>
            <person name="Donachie S.P."/>
        </authorList>
    </citation>
    <scope>NUCLEOTIDE SEQUENCE</scope>
    <source>
        <strain evidence="1">73W</strain>
    </source>
</reference>
<dbReference type="PANTHER" id="PTHR42830">
    <property type="entry name" value="OSMOTICALLY INDUCIBLE FAMILY PROTEIN"/>
    <property type="match status" value="1"/>
</dbReference>
<dbReference type="RefSeq" id="WP_369059038.1">
    <property type="nucleotide sequence ID" value="NZ_CP158375.1"/>
</dbReference>
<sequence length="157" mass="17139">MAKQHDFISRIVWTGNRGDGTASYKGYDRTWDIATPGKPVTHCSNDPLLGGDPSLPNPEDLLLSSLSACHMLWYLHLASSAGIVVTAYADDPIGVGESTPDGAGRFVRAVLRPVICVREGADLERAQAIHHEIHKVCFIARSVNFPVSYEPRFEVVP</sequence>
<accession>A0AB39KS31</accession>
<dbReference type="AlphaFoldDB" id="A0AB39KS31"/>
<name>A0AB39KS31_9CAUL</name>
<dbReference type="InterPro" id="IPR003718">
    <property type="entry name" value="OsmC/Ohr_fam"/>
</dbReference>
<evidence type="ECO:0000313" key="1">
    <source>
        <dbReference type="EMBL" id="XDO96184.1"/>
    </source>
</evidence>
<dbReference type="Gene3D" id="3.30.300.20">
    <property type="match status" value="1"/>
</dbReference>
<gene>
    <name evidence="1" type="ORF">ABOZ73_15585</name>
</gene>
<proteinExistence type="predicted"/>
<dbReference type="SUPFAM" id="SSF82784">
    <property type="entry name" value="OsmC-like"/>
    <property type="match status" value="1"/>
</dbReference>
<dbReference type="PANTHER" id="PTHR42830:SF2">
    <property type="entry name" value="OSMC_OHR FAMILY PROTEIN"/>
    <property type="match status" value="1"/>
</dbReference>
<organism evidence="1">
    <name type="scientific">Caulobacter sp. 73W</name>
    <dbReference type="NCBI Taxonomy" id="3161137"/>
    <lineage>
        <taxon>Bacteria</taxon>
        <taxon>Pseudomonadati</taxon>
        <taxon>Pseudomonadota</taxon>
        <taxon>Alphaproteobacteria</taxon>
        <taxon>Caulobacterales</taxon>
        <taxon>Caulobacteraceae</taxon>
        <taxon>Caulobacter</taxon>
    </lineage>
</organism>
<protein>
    <submittedName>
        <fullName evidence="1">OsmC family protein</fullName>
    </submittedName>
</protein>
<dbReference type="Pfam" id="PF02566">
    <property type="entry name" value="OsmC"/>
    <property type="match status" value="1"/>
</dbReference>
<dbReference type="InterPro" id="IPR052707">
    <property type="entry name" value="OsmC_Ohr_Peroxiredoxin"/>
</dbReference>
<dbReference type="InterPro" id="IPR015946">
    <property type="entry name" value="KH_dom-like_a/b"/>
</dbReference>
<dbReference type="InterPro" id="IPR036102">
    <property type="entry name" value="OsmC/Ohrsf"/>
</dbReference>